<dbReference type="PROSITE" id="PS50931">
    <property type="entry name" value="HTH_LYSR"/>
    <property type="match status" value="1"/>
</dbReference>
<dbReference type="InterPro" id="IPR000847">
    <property type="entry name" value="LysR_HTH_N"/>
</dbReference>
<dbReference type="GO" id="GO:0003677">
    <property type="term" value="F:DNA binding"/>
    <property type="evidence" value="ECO:0007669"/>
    <property type="project" value="UniProtKB-KW"/>
</dbReference>
<evidence type="ECO:0000256" key="1">
    <source>
        <dbReference type="ARBA" id="ARBA00009437"/>
    </source>
</evidence>
<dbReference type="InterPro" id="IPR036388">
    <property type="entry name" value="WH-like_DNA-bd_sf"/>
</dbReference>
<gene>
    <name evidence="6" type="ORF">ZBT109_1667</name>
</gene>
<evidence type="ECO:0000256" key="2">
    <source>
        <dbReference type="ARBA" id="ARBA00023015"/>
    </source>
</evidence>
<dbReference type="PANTHER" id="PTHR30346:SF0">
    <property type="entry name" value="HCA OPERON TRANSCRIPTIONAL ACTIVATOR HCAR"/>
    <property type="match status" value="1"/>
</dbReference>
<feature type="domain" description="HTH lysR-type" evidence="5">
    <location>
        <begin position="30"/>
        <end position="87"/>
    </location>
</feature>
<dbReference type="OrthoDB" id="570111at2"/>
<dbReference type="RefSeq" id="WP_027705948.1">
    <property type="nucleotide sequence ID" value="NZ_AP018933.1"/>
</dbReference>
<accession>A0A348HFM1</accession>
<dbReference type="PANTHER" id="PTHR30346">
    <property type="entry name" value="TRANSCRIPTIONAL DUAL REGULATOR HCAR-RELATED"/>
    <property type="match status" value="1"/>
</dbReference>
<comment type="similarity">
    <text evidence="1">Belongs to the LysR transcriptional regulatory family.</text>
</comment>
<keyword evidence="2" id="KW-0805">Transcription regulation</keyword>
<evidence type="ECO:0000313" key="7">
    <source>
        <dbReference type="Proteomes" id="UP000267342"/>
    </source>
</evidence>
<dbReference type="GO" id="GO:0032993">
    <property type="term" value="C:protein-DNA complex"/>
    <property type="evidence" value="ECO:0007669"/>
    <property type="project" value="TreeGrafter"/>
</dbReference>
<proteinExistence type="inferred from homology"/>
<dbReference type="KEGG" id="zpl:ZBT109_1667"/>
<evidence type="ECO:0000313" key="6">
    <source>
        <dbReference type="EMBL" id="BBG30423.1"/>
    </source>
</evidence>
<dbReference type="AlphaFoldDB" id="A0A348HFM1"/>
<organism evidence="6 7">
    <name type="scientific">Zymobacter palmae</name>
    <dbReference type="NCBI Taxonomy" id="33074"/>
    <lineage>
        <taxon>Bacteria</taxon>
        <taxon>Pseudomonadati</taxon>
        <taxon>Pseudomonadota</taxon>
        <taxon>Gammaproteobacteria</taxon>
        <taxon>Oceanospirillales</taxon>
        <taxon>Halomonadaceae</taxon>
        <taxon>Zymobacter group</taxon>
        <taxon>Zymobacter</taxon>
    </lineage>
</organism>
<keyword evidence="4" id="KW-0804">Transcription</keyword>
<keyword evidence="3" id="KW-0238">DNA-binding</keyword>
<dbReference type="InterPro" id="IPR036390">
    <property type="entry name" value="WH_DNA-bd_sf"/>
</dbReference>
<keyword evidence="7" id="KW-1185">Reference proteome</keyword>
<protein>
    <submittedName>
        <fullName evidence="6">Transcriptional regulator</fullName>
    </submittedName>
</protein>
<dbReference type="Pfam" id="PF00126">
    <property type="entry name" value="HTH_1"/>
    <property type="match status" value="1"/>
</dbReference>
<reference evidence="6 7" key="1">
    <citation type="submission" date="2018-09" db="EMBL/GenBank/DDBJ databases">
        <title>Zymobacter palmae IAM14233 (=T109) whole genome analysis.</title>
        <authorList>
            <person name="Yanase H."/>
        </authorList>
    </citation>
    <scope>NUCLEOTIDE SEQUENCE [LARGE SCALE GENOMIC DNA]</scope>
    <source>
        <strain evidence="6 7">IAM14233</strain>
    </source>
</reference>
<dbReference type="GO" id="GO:0003700">
    <property type="term" value="F:DNA-binding transcription factor activity"/>
    <property type="evidence" value="ECO:0007669"/>
    <property type="project" value="InterPro"/>
</dbReference>
<name>A0A348HFM1_9GAMM</name>
<dbReference type="Proteomes" id="UP000267342">
    <property type="component" value="Chromosome"/>
</dbReference>
<evidence type="ECO:0000259" key="5">
    <source>
        <dbReference type="PROSITE" id="PS50931"/>
    </source>
</evidence>
<dbReference type="SUPFAM" id="SSF46785">
    <property type="entry name" value="Winged helix' DNA-binding domain"/>
    <property type="match status" value="1"/>
</dbReference>
<evidence type="ECO:0000256" key="3">
    <source>
        <dbReference type="ARBA" id="ARBA00023125"/>
    </source>
</evidence>
<dbReference type="EMBL" id="AP018933">
    <property type="protein sequence ID" value="BBG30423.1"/>
    <property type="molecule type" value="Genomic_DNA"/>
</dbReference>
<sequence length="323" mass="36689">MAREHMEKAADHPLSTELADRLQYFIQKKMTLKQLRIIVTLHRHKTMVAASRELSMTSANISLCVRDIEMLLECKIFLRRNGFYVPTLCGRMLIELGTRLAESCEYTIRKAHHLSGISVPDELTIGYIGPITACYAYELWSNLLAYNTGLNVNVIDLSALEQQSSLTLEQLQADVIFSSRGPNTLGFHDRWESRAFYIRHFHFLVACGENQPPPQPDDVDAFLLPTRSDNIVSAIHDHIAAHFPGTHTVSYCDAITGMAFAQLPHNTVLVVSDKEKQIIERNTHFHTLSVMDNQQIASSLHIQRERLLQLESPVYSILNDMTF</sequence>
<evidence type="ECO:0000256" key="4">
    <source>
        <dbReference type="ARBA" id="ARBA00023163"/>
    </source>
</evidence>
<dbReference type="Gene3D" id="1.10.10.10">
    <property type="entry name" value="Winged helix-like DNA-binding domain superfamily/Winged helix DNA-binding domain"/>
    <property type="match status" value="1"/>
</dbReference>